<keyword evidence="6" id="KW-0067">ATP-binding</keyword>
<dbReference type="InterPro" id="IPR004101">
    <property type="entry name" value="Mur_ligase_C"/>
</dbReference>
<evidence type="ECO:0000256" key="2">
    <source>
        <dbReference type="ARBA" id="ARBA00013025"/>
    </source>
</evidence>
<dbReference type="InterPro" id="IPR001645">
    <property type="entry name" value="Folylpolyglutamate_synth"/>
</dbReference>
<dbReference type="GO" id="GO:0016874">
    <property type="term" value="F:ligase activity"/>
    <property type="evidence" value="ECO:0007669"/>
    <property type="project" value="UniProtKB-KW"/>
</dbReference>
<dbReference type="Pfam" id="PF02875">
    <property type="entry name" value="Mur_ligase_C"/>
    <property type="match status" value="1"/>
</dbReference>
<dbReference type="SUPFAM" id="SSF53244">
    <property type="entry name" value="MurD-like peptide ligases, peptide-binding domain"/>
    <property type="match status" value="1"/>
</dbReference>
<comment type="catalytic activity">
    <reaction evidence="9">
        <text>(6S)-5,6,7,8-tetrahydrofolyl-(gamma-L-Glu)(n) + L-glutamate + ATP = (6S)-5,6,7,8-tetrahydrofolyl-(gamma-L-Glu)(n+1) + ADP + phosphate + H(+)</text>
        <dbReference type="Rhea" id="RHEA:10580"/>
        <dbReference type="Rhea" id="RHEA-COMP:14738"/>
        <dbReference type="Rhea" id="RHEA-COMP:14740"/>
        <dbReference type="ChEBI" id="CHEBI:15378"/>
        <dbReference type="ChEBI" id="CHEBI:29985"/>
        <dbReference type="ChEBI" id="CHEBI:30616"/>
        <dbReference type="ChEBI" id="CHEBI:43474"/>
        <dbReference type="ChEBI" id="CHEBI:141005"/>
        <dbReference type="ChEBI" id="CHEBI:456216"/>
        <dbReference type="EC" id="6.3.2.17"/>
    </reaction>
</comment>
<evidence type="ECO:0000256" key="8">
    <source>
        <dbReference type="ARBA" id="ARBA00030592"/>
    </source>
</evidence>
<evidence type="ECO:0000256" key="3">
    <source>
        <dbReference type="ARBA" id="ARBA00022598"/>
    </source>
</evidence>
<reference evidence="11 12" key="1">
    <citation type="submission" date="2024-09" db="EMBL/GenBank/DDBJ databases">
        <title>Laminarin stimulates single cell rates of sulfate reduction while oxygen inhibits transcriptomic activity in coastal marine sediment.</title>
        <authorList>
            <person name="Lindsay M."/>
            <person name="Orcutt B."/>
            <person name="Emerson D."/>
            <person name="Stepanauskas R."/>
            <person name="D'Angelo T."/>
        </authorList>
    </citation>
    <scope>NUCLEOTIDE SEQUENCE [LARGE SCALE GENOMIC DNA]</scope>
    <source>
        <strain evidence="11">SAG AM-311-K15</strain>
    </source>
</reference>
<evidence type="ECO:0000256" key="9">
    <source>
        <dbReference type="ARBA" id="ARBA00047493"/>
    </source>
</evidence>
<dbReference type="InterPro" id="IPR036615">
    <property type="entry name" value="Mur_ligase_C_dom_sf"/>
</dbReference>
<accession>A0ABV6YYV1</accession>
<dbReference type="Proteomes" id="UP001594351">
    <property type="component" value="Unassembled WGS sequence"/>
</dbReference>
<dbReference type="Gene3D" id="3.40.1190.10">
    <property type="entry name" value="Mur-like, catalytic domain"/>
    <property type="match status" value="1"/>
</dbReference>
<dbReference type="NCBIfam" id="TIGR01499">
    <property type="entry name" value="folC"/>
    <property type="match status" value="1"/>
</dbReference>
<keyword evidence="7" id="KW-0460">Magnesium</keyword>
<dbReference type="EC" id="6.3.2.17" evidence="2"/>
<dbReference type="PANTHER" id="PTHR11136:SF0">
    <property type="entry name" value="DIHYDROFOLATE SYNTHETASE-RELATED"/>
    <property type="match status" value="1"/>
</dbReference>
<feature type="domain" description="Mur ligase C-terminal" evidence="10">
    <location>
        <begin position="153"/>
        <end position="265"/>
    </location>
</feature>
<dbReference type="PANTHER" id="PTHR11136">
    <property type="entry name" value="FOLYLPOLYGLUTAMATE SYNTHASE-RELATED"/>
    <property type="match status" value="1"/>
</dbReference>
<comment type="similarity">
    <text evidence="1">Belongs to the folylpolyglutamate synthase family.</text>
</comment>
<evidence type="ECO:0000256" key="4">
    <source>
        <dbReference type="ARBA" id="ARBA00022723"/>
    </source>
</evidence>
<comment type="caution">
    <text evidence="11">The sequence shown here is derived from an EMBL/GenBank/DDBJ whole genome shotgun (WGS) entry which is preliminary data.</text>
</comment>
<evidence type="ECO:0000313" key="12">
    <source>
        <dbReference type="Proteomes" id="UP001594351"/>
    </source>
</evidence>
<dbReference type="InterPro" id="IPR036565">
    <property type="entry name" value="Mur-like_cat_sf"/>
</dbReference>
<dbReference type="EMBL" id="JBHPBY010000183">
    <property type="protein sequence ID" value="MFC1851376.1"/>
    <property type="molecule type" value="Genomic_DNA"/>
</dbReference>
<keyword evidence="4" id="KW-0479">Metal-binding</keyword>
<keyword evidence="5" id="KW-0547">Nucleotide-binding</keyword>
<evidence type="ECO:0000256" key="5">
    <source>
        <dbReference type="ARBA" id="ARBA00022741"/>
    </source>
</evidence>
<feature type="non-terminal residue" evidence="11">
    <location>
        <position position="1"/>
    </location>
</feature>
<evidence type="ECO:0000256" key="7">
    <source>
        <dbReference type="ARBA" id="ARBA00022842"/>
    </source>
</evidence>
<dbReference type="SUPFAM" id="SSF53623">
    <property type="entry name" value="MurD-like peptide ligases, catalytic domain"/>
    <property type="match status" value="1"/>
</dbReference>
<evidence type="ECO:0000256" key="1">
    <source>
        <dbReference type="ARBA" id="ARBA00008276"/>
    </source>
</evidence>
<keyword evidence="3 11" id="KW-0436">Ligase</keyword>
<name>A0ABV6YYV1_UNCC1</name>
<protein>
    <recommendedName>
        <fullName evidence="2">tetrahydrofolate synthase</fullName>
        <ecNumber evidence="2">6.3.2.17</ecNumber>
    </recommendedName>
    <alternativeName>
        <fullName evidence="8">Tetrahydrofolylpolyglutamate synthase</fullName>
    </alternativeName>
</protein>
<gene>
    <name evidence="11" type="ORF">ACFL27_14355</name>
</gene>
<dbReference type="Gene3D" id="3.90.190.20">
    <property type="entry name" value="Mur ligase, C-terminal domain"/>
    <property type="match status" value="1"/>
</dbReference>
<evidence type="ECO:0000259" key="10">
    <source>
        <dbReference type="Pfam" id="PF02875"/>
    </source>
</evidence>
<evidence type="ECO:0000313" key="11">
    <source>
        <dbReference type="EMBL" id="MFC1851376.1"/>
    </source>
</evidence>
<organism evidence="11 12">
    <name type="scientific">candidate division CSSED10-310 bacterium</name>
    <dbReference type="NCBI Taxonomy" id="2855610"/>
    <lineage>
        <taxon>Bacteria</taxon>
        <taxon>Bacteria division CSSED10-310</taxon>
    </lineage>
</organism>
<evidence type="ECO:0000256" key="6">
    <source>
        <dbReference type="ARBA" id="ARBA00022840"/>
    </source>
</evidence>
<keyword evidence="12" id="KW-1185">Reference proteome</keyword>
<sequence length="285" mass="31642">IVSIITPIGIDHVHWLGKTKKSIAREKAGIIHQGSDVVMAHQPPSVRKVLVDRIARTESYLVEEGIDFKIRRKKCTPQGSVFNYISSILPLPAVQISLLGRHQCKNAALAIAGVNCLRGRGYEIGSQAIRTGTATVLWPGRLQSLMILNRATSRRRQVILDGAHNLLSINAVVKSIQETFPDIAVQVILALARDKDYKRIIHSLLALSDRFVITDFASPRAMDPQELVPFFPENCTVSVQKEPIQAFKKVFTSIQADQIILMTGSLYLVGNMLATLENSREFQIL</sequence>
<proteinExistence type="inferred from homology"/>